<evidence type="ECO:0000313" key="2">
    <source>
        <dbReference type="EMBL" id="KAF7317087.1"/>
    </source>
</evidence>
<dbReference type="PANTHER" id="PTHR48125:SF11">
    <property type="entry name" value="ZN(2)-C6 FUNGAL-TYPE DOMAIN-CONTAINING PROTEIN"/>
    <property type="match status" value="1"/>
</dbReference>
<gene>
    <name evidence="2" type="ORF">HMN09_00443400</name>
</gene>
<feature type="compositionally biased region" description="Acidic residues" evidence="1">
    <location>
        <begin position="480"/>
        <end position="491"/>
    </location>
</feature>
<keyword evidence="3" id="KW-1185">Reference proteome</keyword>
<feature type="region of interest" description="Disordered" evidence="1">
    <location>
        <begin position="127"/>
        <end position="156"/>
    </location>
</feature>
<protein>
    <submittedName>
        <fullName evidence="2">Uncharacterized protein</fullName>
    </submittedName>
</protein>
<dbReference type="OrthoDB" id="2507647at2759"/>
<feature type="region of interest" description="Disordered" evidence="1">
    <location>
        <begin position="454"/>
        <end position="491"/>
    </location>
</feature>
<organism evidence="2 3">
    <name type="scientific">Mycena chlorophos</name>
    <name type="common">Agaric fungus</name>
    <name type="synonym">Agaricus chlorophos</name>
    <dbReference type="NCBI Taxonomy" id="658473"/>
    <lineage>
        <taxon>Eukaryota</taxon>
        <taxon>Fungi</taxon>
        <taxon>Dikarya</taxon>
        <taxon>Basidiomycota</taxon>
        <taxon>Agaricomycotina</taxon>
        <taxon>Agaricomycetes</taxon>
        <taxon>Agaricomycetidae</taxon>
        <taxon>Agaricales</taxon>
        <taxon>Marasmiineae</taxon>
        <taxon>Mycenaceae</taxon>
        <taxon>Mycena</taxon>
    </lineage>
</organism>
<feature type="compositionally biased region" description="Low complexity" evidence="1">
    <location>
        <begin position="511"/>
        <end position="520"/>
    </location>
</feature>
<sequence>MATIVEPPRSMVRSSLSPTITIPQRRRRESVEIIDLVDDDSIIDVDRLESPPRPAQRQRTRPPPAAEVIEILDSDDEFVAGPSHAHAGPAPRSRAPSMHPGRRLFSPSPPPFYIDVPPPVPPLPRRYSGYAAFPPRPLPARNPGNGQPSGSRVPAPIRPAADIVDLSSSPPPNEFFRLPVPSPPAPSPPRAAPRARHNPPMGFGGALISANNARAAAERAERQRRIERRVVGTGRQLPPLVASGSNQRPRHNHNGIMARLASLNPFRGGWGGFDDGEPLNQVDYLALPHRAQDDQARGDAELALDLFLQDQEENLGFGDHLLRFVNAGRMRFRGGIPLPGDGQPIPPEEAYKQEYTHPARAEPGFVFDFEPSEIVPASETGKGKGKQVVIDVDALDTSSTGKVDALLVCARCLGQLDLRSDTDSEEERRKRRLWGLRCGHVLDGKCVEELWKPHDEEEADPVEEPAVKGKGKGKAKAAPVDEEDVASESDGAEELIPTSIRSRLRSSGSGAVLGVLPPRGTRTRRAAPAPLPAPRRATARATRGKGKSKGSRSTRKPAIEARFEWTCPVTGCGRVHVSEKVNGVWGPPALEAGKGRKEGDAQRGPIGMFL</sequence>
<comment type="caution">
    <text evidence="2">The sequence shown here is derived from an EMBL/GenBank/DDBJ whole genome shotgun (WGS) entry which is preliminary data.</text>
</comment>
<accession>A0A8H6WGR7</accession>
<feature type="region of interest" description="Disordered" evidence="1">
    <location>
        <begin position="511"/>
        <end position="557"/>
    </location>
</feature>
<dbReference type="EMBL" id="JACAZE010000005">
    <property type="protein sequence ID" value="KAF7317087.1"/>
    <property type="molecule type" value="Genomic_DNA"/>
</dbReference>
<evidence type="ECO:0000313" key="3">
    <source>
        <dbReference type="Proteomes" id="UP000613580"/>
    </source>
</evidence>
<name>A0A8H6WGR7_MYCCL</name>
<evidence type="ECO:0000256" key="1">
    <source>
        <dbReference type="SAM" id="MobiDB-lite"/>
    </source>
</evidence>
<feature type="region of interest" description="Disordered" evidence="1">
    <location>
        <begin position="588"/>
        <end position="610"/>
    </location>
</feature>
<proteinExistence type="predicted"/>
<feature type="compositionally biased region" description="Low complexity" evidence="1">
    <location>
        <begin position="80"/>
        <end position="91"/>
    </location>
</feature>
<feature type="region of interest" description="Disordered" evidence="1">
    <location>
        <begin position="45"/>
        <end position="110"/>
    </location>
</feature>
<feature type="compositionally biased region" description="Basic residues" evidence="1">
    <location>
        <begin position="542"/>
        <end position="555"/>
    </location>
</feature>
<dbReference type="PANTHER" id="PTHR48125">
    <property type="entry name" value="LP07818P1"/>
    <property type="match status" value="1"/>
</dbReference>
<dbReference type="AlphaFoldDB" id="A0A8H6WGR7"/>
<reference evidence="2" key="1">
    <citation type="submission" date="2020-05" db="EMBL/GenBank/DDBJ databases">
        <title>Mycena genomes resolve the evolution of fungal bioluminescence.</title>
        <authorList>
            <person name="Tsai I.J."/>
        </authorList>
    </citation>
    <scope>NUCLEOTIDE SEQUENCE</scope>
    <source>
        <strain evidence="2">110903Hualien_Pintung</strain>
    </source>
</reference>
<dbReference type="Proteomes" id="UP000613580">
    <property type="component" value="Unassembled WGS sequence"/>
</dbReference>